<feature type="binding site" evidence="5">
    <location>
        <begin position="248"/>
        <end position="249"/>
    </location>
    <ligand>
        <name>D-glyceraldehyde 3-phosphate</name>
        <dbReference type="ChEBI" id="CHEBI:59776"/>
    </ligand>
</feature>
<evidence type="ECO:0000256" key="4">
    <source>
        <dbReference type="PIRSR" id="PIRSR000149-1"/>
    </source>
</evidence>
<evidence type="ECO:0000313" key="12">
    <source>
        <dbReference type="Proteomes" id="UP000024001"/>
    </source>
</evidence>
<dbReference type="SUPFAM" id="SSF51735">
    <property type="entry name" value="NAD(P)-binding Rossmann-fold domains"/>
    <property type="match status" value="1"/>
</dbReference>
<evidence type="ECO:0000256" key="1">
    <source>
        <dbReference type="ARBA" id="ARBA00004496"/>
    </source>
</evidence>
<keyword evidence="3 9" id="KW-0560">Oxidoreductase</keyword>
<name>A0A031G0R7_9MICO</name>
<evidence type="ECO:0000256" key="5">
    <source>
        <dbReference type="PIRSR" id="PIRSR000149-2"/>
    </source>
</evidence>
<dbReference type="PANTHER" id="PTHR43148">
    <property type="entry name" value="GLYCERALDEHYDE-3-PHOSPHATE DEHYDROGENASE 2"/>
    <property type="match status" value="1"/>
</dbReference>
<feature type="binding site" evidence="6">
    <location>
        <position position="158"/>
    </location>
    <ligand>
        <name>NAD(+)</name>
        <dbReference type="ChEBI" id="CHEBI:57540"/>
    </ligand>
</feature>
<dbReference type="NCBIfam" id="TIGR01534">
    <property type="entry name" value="GAPDH-I"/>
    <property type="match status" value="1"/>
</dbReference>
<dbReference type="GO" id="GO:0050661">
    <property type="term" value="F:NADP binding"/>
    <property type="evidence" value="ECO:0007669"/>
    <property type="project" value="InterPro"/>
</dbReference>
<evidence type="ECO:0000256" key="3">
    <source>
        <dbReference type="ARBA" id="ARBA00023002"/>
    </source>
</evidence>
<feature type="binding site" evidence="6">
    <location>
        <position position="116"/>
    </location>
    <ligand>
        <name>NAD(+)</name>
        <dbReference type="ChEBI" id="CHEBI:57540"/>
    </ligand>
</feature>
<evidence type="ECO:0000313" key="11">
    <source>
        <dbReference type="EMBL" id="EZP29505.1"/>
    </source>
</evidence>
<dbReference type="InterPro" id="IPR006424">
    <property type="entry name" value="Glyceraldehyde-3-P_DH_1"/>
</dbReference>
<dbReference type="CDD" id="cd18126">
    <property type="entry name" value="GAPDH_I_C"/>
    <property type="match status" value="1"/>
</dbReference>
<evidence type="ECO:0000256" key="2">
    <source>
        <dbReference type="ARBA" id="ARBA00007406"/>
    </source>
</evidence>
<dbReference type="PATRIC" id="fig|273677.3.peg.116"/>
<dbReference type="KEGG" id="moo:BWL13_01093"/>
<evidence type="ECO:0000256" key="7">
    <source>
        <dbReference type="PIRSR" id="PIRSR000149-4"/>
    </source>
</evidence>
<feature type="domain" description="Glyceraldehyde 3-phosphate dehydrogenase NAD(P) binding" evidence="10">
    <location>
        <begin position="40"/>
        <end position="190"/>
    </location>
</feature>
<keyword evidence="6" id="KW-0547">Nucleotide-binding</keyword>
<reference evidence="11 12" key="1">
    <citation type="submission" date="2014-03" db="EMBL/GenBank/DDBJ databases">
        <title>Draft Genome Sequences of 13 Willow Endophytes.</title>
        <authorList>
            <person name="Gan H.Y."/>
            <person name="Gan H.M."/>
            <person name="Savka M.A."/>
            <person name="Hudson A.O."/>
        </authorList>
    </citation>
    <scope>NUCLEOTIDE SEQUENCE [LARGE SCALE GENOMIC DNA]</scope>
    <source>
        <strain evidence="11 12">RIT293</strain>
    </source>
</reference>
<accession>A0A031G0R7</accession>
<feature type="active site" description="Nucleophile" evidence="4">
    <location>
        <position position="190"/>
    </location>
</feature>
<dbReference type="FunFam" id="3.30.360.10:FF:000002">
    <property type="entry name" value="Glyceraldehyde-3-phosphate dehydrogenase"/>
    <property type="match status" value="1"/>
</dbReference>
<dbReference type="InterPro" id="IPR020831">
    <property type="entry name" value="GlycerAld/Erythrose_P_DH"/>
</dbReference>
<dbReference type="InterPro" id="IPR020829">
    <property type="entry name" value="GlycerAld_3-P_DH_cat"/>
</dbReference>
<proteinExistence type="inferred from homology"/>
<dbReference type="Pfam" id="PF00044">
    <property type="entry name" value="Gp_dh_N"/>
    <property type="match status" value="1"/>
</dbReference>
<dbReference type="Proteomes" id="UP000024001">
    <property type="component" value="Unassembled WGS sequence"/>
</dbReference>
<evidence type="ECO:0000256" key="6">
    <source>
        <dbReference type="PIRSR" id="PIRSR000149-3"/>
    </source>
</evidence>
<feature type="binding site" evidence="5">
    <location>
        <begin position="189"/>
        <end position="191"/>
    </location>
    <ligand>
        <name>D-glyceraldehyde 3-phosphate</name>
        <dbReference type="ChEBI" id="CHEBI:59776"/>
    </ligand>
</feature>
<comment type="similarity">
    <text evidence="2 8">Belongs to the glyceraldehyde-3-phosphate dehydrogenase family.</text>
</comment>
<keyword evidence="12" id="KW-1185">Reference proteome</keyword>
<dbReference type="InterPro" id="IPR020830">
    <property type="entry name" value="GlycerAld_3-P_DH_AS"/>
</dbReference>
<comment type="subcellular location">
    <subcellularLocation>
        <location evidence="1">Cytoplasm</location>
    </subcellularLocation>
</comment>
<evidence type="ECO:0000256" key="9">
    <source>
        <dbReference type="RuleBase" id="RU361160"/>
    </source>
</evidence>
<sequence length="373" mass="39601">MPGSSRQRGLSPGILSLFQHIAIDPFLGRARRETGDNVSVKIGINGFGRIGRNFLRAALAQGADLEIVAVNDLTDNKSLAHLLKYDSVGGRLDADVSYTEDSITVNGKTIKVFEERDPANLPWGDLGVDIVIESTGRFTKAEDAKKHIAGGAKKVIISAPGTDVDGTFVMGVNDGTYDSETMHVISNASCTTNCLAPIAKVFNDNFGIERGFMMTAHAYTADQNLQDGPHSDLHRARAAAINIVPAATGAAKAIGHVLPELNGKLSGSSYRVPVPTGSIVDLTVVTPTEGLTVEAVNAAFEKAASEGELVGFLKYNSDAIVSSDIQLDPHSSVFDAGLTNVSGNLVKISSWYDNEWGYSNRLVDLTELVASKL</sequence>
<dbReference type="AlphaFoldDB" id="A0A031G0R7"/>
<keyword evidence="6" id="KW-0520">NAD</keyword>
<dbReference type="SUPFAM" id="SSF55347">
    <property type="entry name" value="Glyceraldehyde-3-phosphate dehydrogenase-like, C-terminal domain"/>
    <property type="match status" value="1"/>
</dbReference>
<dbReference type="PROSITE" id="PS00071">
    <property type="entry name" value="GAPDH"/>
    <property type="match status" value="1"/>
</dbReference>
<evidence type="ECO:0000256" key="8">
    <source>
        <dbReference type="RuleBase" id="RU000397"/>
    </source>
</evidence>
<feature type="site" description="Activates thiol group during catalysis" evidence="7">
    <location>
        <position position="217"/>
    </location>
</feature>
<dbReference type="InterPro" id="IPR036291">
    <property type="entry name" value="NAD(P)-bd_dom_sf"/>
</dbReference>
<dbReference type="FunFam" id="3.40.50.720:FF:000001">
    <property type="entry name" value="Glyceraldehyde-3-phosphate dehydrogenase"/>
    <property type="match status" value="1"/>
</dbReference>
<dbReference type="GO" id="GO:0004365">
    <property type="term" value="F:glyceraldehyde-3-phosphate dehydrogenase (NAD+) (phosphorylating) activity"/>
    <property type="evidence" value="ECO:0007669"/>
    <property type="project" value="UniProtKB-ARBA"/>
</dbReference>
<dbReference type="Gene3D" id="3.40.50.720">
    <property type="entry name" value="NAD(P)-binding Rossmann-like Domain"/>
    <property type="match status" value="1"/>
</dbReference>
<dbReference type="PRINTS" id="PR00078">
    <property type="entry name" value="G3PDHDRGNASE"/>
</dbReference>
<dbReference type="EC" id="1.2.1.-" evidence="9"/>
<dbReference type="InterPro" id="IPR020828">
    <property type="entry name" value="GlycerAld_3-P_DH_NAD(P)-bd"/>
</dbReference>
<dbReference type="GO" id="GO:0051287">
    <property type="term" value="F:NAD binding"/>
    <property type="evidence" value="ECO:0007669"/>
    <property type="project" value="InterPro"/>
</dbReference>
<dbReference type="GO" id="GO:0006006">
    <property type="term" value="P:glucose metabolic process"/>
    <property type="evidence" value="ECO:0007669"/>
    <property type="project" value="InterPro"/>
</dbReference>
<protein>
    <recommendedName>
        <fullName evidence="9">Glyceraldehyde-3-phosphate dehydrogenase</fullName>
        <ecNumber evidence="9">1.2.1.-</ecNumber>
    </recommendedName>
</protein>
<feature type="binding site" evidence="5">
    <location>
        <position position="220"/>
    </location>
    <ligand>
        <name>D-glyceraldehyde 3-phosphate</name>
        <dbReference type="ChEBI" id="CHEBI:59776"/>
    </ligand>
</feature>
<dbReference type="GO" id="GO:0005737">
    <property type="term" value="C:cytoplasm"/>
    <property type="evidence" value="ECO:0007669"/>
    <property type="project" value="UniProtKB-SubCell"/>
</dbReference>
<gene>
    <name evidence="11" type="ORF">BW34_00118</name>
</gene>
<organism evidence="11 12">
    <name type="scientific">Microbacterium oleivorans</name>
    <dbReference type="NCBI Taxonomy" id="273677"/>
    <lineage>
        <taxon>Bacteria</taxon>
        <taxon>Bacillati</taxon>
        <taxon>Actinomycetota</taxon>
        <taxon>Actinomycetes</taxon>
        <taxon>Micrococcales</taxon>
        <taxon>Microbacteriaceae</taxon>
        <taxon>Microbacterium</taxon>
    </lineage>
</organism>
<dbReference type="SMART" id="SM00846">
    <property type="entry name" value="Gp_dh_N"/>
    <property type="match status" value="1"/>
</dbReference>
<dbReference type="EMBL" id="JFYO01000001">
    <property type="protein sequence ID" value="EZP29505.1"/>
    <property type="molecule type" value="Genomic_DNA"/>
</dbReference>
<evidence type="ECO:0000259" key="10">
    <source>
        <dbReference type="SMART" id="SM00846"/>
    </source>
</evidence>
<dbReference type="PIRSF" id="PIRSF000149">
    <property type="entry name" value="GAP_DH"/>
    <property type="match status" value="1"/>
</dbReference>
<feature type="binding site" evidence="6">
    <location>
        <begin position="49"/>
        <end position="50"/>
    </location>
    <ligand>
        <name>NAD(+)</name>
        <dbReference type="ChEBI" id="CHEBI:57540"/>
    </ligand>
</feature>
<feature type="binding site" evidence="6">
    <location>
        <position position="72"/>
    </location>
    <ligand>
        <name>NAD(+)</name>
        <dbReference type="ChEBI" id="CHEBI:57540"/>
    </ligand>
</feature>
<feature type="binding site" evidence="6">
    <location>
        <position position="354"/>
    </location>
    <ligand>
        <name>NAD(+)</name>
        <dbReference type="ChEBI" id="CHEBI:57540"/>
    </ligand>
</feature>
<comment type="caution">
    <text evidence="11">The sequence shown here is derived from an EMBL/GenBank/DDBJ whole genome shotgun (WGS) entry which is preliminary data.</text>
</comment>
<feature type="binding site" evidence="5">
    <location>
        <position position="271"/>
    </location>
    <ligand>
        <name>D-glyceraldehyde 3-phosphate</name>
        <dbReference type="ChEBI" id="CHEBI:59776"/>
    </ligand>
</feature>
<dbReference type="eggNOG" id="COG0057">
    <property type="taxonomic scope" value="Bacteria"/>
</dbReference>
<dbReference type="CDD" id="cd05214">
    <property type="entry name" value="GAPDH_I_N"/>
    <property type="match status" value="1"/>
</dbReference>
<dbReference type="Pfam" id="PF02800">
    <property type="entry name" value="Gp_dh_C"/>
    <property type="match status" value="1"/>
</dbReference>
<dbReference type="Gene3D" id="3.30.360.10">
    <property type="entry name" value="Dihydrodipicolinate Reductase, domain 2"/>
    <property type="match status" value="1"/>
</dbReference>